<comment type="cofactor">
    <cofactor evidence="1">
        <name>Zn(2+)</name>
        <dbReference type="ChEBI" id="CHEBI:29105"/>
    </cofactor>
</comment>
<gene>
    <name evidence="5" type="ORF">CPY51_10300</name>
</gene>
<evidence type="ECO:0000259" key="4">
    <source>
        <dbReference type="Pfam" id="PF08240"/>
    </source>
</evidence>
<evidence type="ECO:0000256" key="2">
    <source>
        <dbReference type="ARBA" id="ARBA00022723"/>
    </source>
</evidence>
<reference evidence="5 6" key="1">
    <citation type="journal article" date="2018" name="Sci. Rep.">
        <title>Rhizobium tumorigenes sp. nov., a novel plant tumorigenic bacterium isolated from cane gall tumors on thornless blackberry.</title>
        <authorList>
            <person name="Kuzmanovi N."/>
            <person name="Smalla K."/>
            <person name="Gronow S."/>
            <person name="PuBawska J."/>
        </authorList>
    </citation>
    <scope>NUCLEOTIDE SEQUENCE [LARGE SCALE GENOMIC DNA]</scope>
    <source>
        <strain evidence="5 6">CCBAU 85046</strain>
    </source>
</reference>
<evidence type="ECO:0000313" key="5">
    <source>
        <dbReference type="EMBL" id="PZM14622.1"/>
    </source>
</evidence>
<dbReference type="InterPro" id="IPR011032">
    <property type="entry name" value="GroES-like_sf"/>
</dbReference>
<dbReference type="AlphaFoldDB" id="A0A2W4CPK6"/>
<accession>A0A2W4CPK6</accession>
<dbReference type="SUPFAM" id="SSF50129">
    <property type="entry name" value="GroES-like"/>
    <property type="match status" value="1"/>
</dbReference>
<evidence type="ECO:0000313" key="6">
    <source>
        <dbReference type="Proteomes" id="UP000248925"/>
    </source>
</evidence>
<dbReference type="OrthoDB" id="9773078at2"/>
<comment type="caution">
    <text evidence="5">The sequence shown here is derived from an EMBL/GenBank/DDBJ whole genome shotgun (WGS) entry which is preliminary data.</text>
</comment>
<dbReference type="GO" id="GO:0046872">
    <property type="term" value="F:metal ion binding"/>
    <property type="evidence" value="ECO:0007669"/>
    <property type="project" value="UniProtKB-KW"/>
</dbReference>
<keyword evidence="3" id="KW-0862">Zinc</keyword>
<feature type="domain" description="Alcohol dehydrogenase-like N-terminal" evidence="4">
    <location>
        <begin position="9"/>
        <end position="57"/>
    </location>
</feature>
<name>A0A2W4CPK6_9HYPH</name>
<dbReference type="Proteomes" id="UP000248925">
    <property type="component" value="Unassembled WGS sequence"/>
</dbReference>
<evidence type="ECO:0000256" key="3">
    <source>
        <dbReference type="ARBA" id="ARBA00022833"/>
    </source>
</evidence>
<protein>
    <recommendedName>
        <fullName evidence="4">Alcohol dehydrogenase-like N-terminal domain-containing protein</fullName>
    </recommendedName>
</protein>
<evidence type="ECO:0000256" key="1">
    <source>
        <dbReference type="ARBA" id="ARBA00001947"/>
    </source>
</evidence>
<dbReference type="Pfam" id="PF08240">
    <property type="entry name" value="ADH_N"/>
    <property type="match status" value="1"/>
</dbReference>
<keyword evidence="6" id="KW-1185">Reference proteome</keyword>
<proteinExistence type="predicted"/>
<dbReference type="PANTHER" id="PTHR42813:SF2">
    <property type="entry name" value="DEHYDROGENASE, ZINC-CONTAINING, PUTATIVE (AFU_ORTHOLOGUE AFUA_2G02810)-RELATED"/>
    <property type="match status" value="1"/>
</dbReference>
<dbReference type="PANTHER" id="PTHR42813">
    <property type="entry name" value="ZINC-TYPE ALCOHOL DEHYDROGENASE-LIKE"/>
    <property type="match status" value="1"/>
</dbReference>
<dbReference type="Gene3D" id="3.90.180.10">
    <property type="entry name" value="Medium-chain alcohol dehydrogenases, catalytic domain"/>
    <property type="match status" value="1"/>
</dbReference>
<dbReference type="InterPro" id="IPR013154">
    <property type="entry name" value="ADH-like_N"/>
</dbReference>
<organism evidence="5 6">
    <name type="scientific">Rhizobium tubonense</name>
    <dbReference type="NCBI Taxonomy" id="484088"/>
    <lineage>
        <taxon>Bacteria</taxon>
        <taxon>Pseudomonadati</taxon>
        <taxon>Pseudomonadota</taxon>
        <taxon>Alphaproteobacteria</taxon>
        <taxon>Hyphomicrobiales</taxon>
        <taxon>Rhizobiaceae</taxon>
        <taxon>Rhizobium/Agrobacterium group</taxon>
        <taxon>Rhizobium</taxon>
    </lineage>
</organism>
<sequence>MFHRFYGSFVPGMHAGDVMGHETMGEVVKVGHGNSKLSVSDRVVVPYTIACGECSNPSGAKQA</sequence>
<dbReference type="EMBL" id="PCDP01000032">
    <property type="protein sequence ID" value="PZM14622.1"/>
    <property type="molecule type" value="Genomic_DNA"/>
</dbReference>
<keyword evidence="2" id="KW-0479">Metal-binding</keyword>